<dbReference type="Proteomes" id="UP000518255">
    <property type="component" value="Unassembled WGS sequence"/>
</dbReference>
<keyword evidence="2 4" id="KW-1003">Cell membrane</keyword>
<keyword evidence="8" id="KW-1185">Reference proteome</keyword>
<dbReference type="EMBL" id="JACIUZ010000044">
    <property type="protein sequence ID" value="MBB1063800.1"/>
    <property type="molecule type" value="Genomic_DNA"/>
</dbReference>
<dbReference type="RefSeq" id="WP_182581143.1">
    <property type="nucleotide sequence ID" value="NZ_JACIUY010000057.1"/>
</dbReference>
<dbReference type="GO" id="GO:0017122">
    <property type="term" value="C:protein N-acetylglucosaminyltransferase complex"/>
    <property type="evidence" value="ECO:0007669"/>
    <property type="project" value="UniProtKB-UniRule"/>
</dbReference>
<evidence type="ECO:0000313" key="6">
    <source>
        <dbReference type="EMBL" id="MBB1086263.1"/>
    </source>
</evidence>
<dbReference type="HAMAP" id="MF_01473">
    <property type="entry name" value="GtfB"/>
    <property type="match status" value="1"/>
</dbReference>
<evidence type="ECO:0000256" key="1">
    <source>
        <dbReference type="ARBA" id="ARBA00004922"/>
    </source>
</evidence>
<protein>
    <recommendedName>
        <fullName evidence="4">UDP-N-acetylglucosamine--peptide N-acetylglucosaminyltransferase stabilizing protein GtfB</fullName>
    </recommendedName>
    <alternativeName>
        <fullName evidence="4">Glycosyltransferase stabilizing protein GtfB</fullName>
    </alternativeName>
</protein>
<dbReference type="AlphaFoldDB" id="A0A7W3TZP2"/>
<comment type="caution">
    <text evidence="6">The sequence shown here is derived from an EMBL/GenBank/DDBJ whole genome shotgun (WGS) entry which is preliminary data.</text>
</comment>
<comment type="subunit">
    <text evidence="4">Forms a heterotetramer with 2 subunits each of GtfA and GtfB. Part of the accessory SecA2/SecY2 protein translocation apparatus.</text>
</comment>
<sequence length="447" mass="52053">MINLFEKYDGSSRDFLFSQKMAKIKIPSVAMIDNGFLPDDVDSPFKYFCDLDDGDDPLYFNQLKIPRYWRILSTGESGQIYNLDQMKARIIYSATDNSRFVKEVQWFNDIGTVSWVDHYNNHGHLFAKTYYYEGKATYRKYFNSHGQVVIEWNFTAEDLFLDIKGLHRHFTSLAKFTTFYLQFRKYNLDHVFYNSLSHPLWVMDELPTGGTDTLFWNEDTGTTIPGNMQYLLNNRTRTKHIVFQKHRDWVRRRELFPKGTGNVDDLHYLGMIYPHPRGNKLQPRILIMTNSDQIENLDQLVRGMPNIEFRIAAVTEMSGKLLAFGERPNVEVYPNVSRKRALQLLKDCDIYLDINHGSEILDSVRAAFEQNMLILGFKNTIHEPQFVAPQNIFELNQVPQMTQTILAALLKPALMKKLIDTQREYANDATVEQYSEVIGAITDGKAR</sequence>
<comment type="subcellular location">
    <subcellularLocation>
        <location evidence="4">Cell membrane</location>
        <topology evidence="4">Peripheral membrane protein</topology>
    </subcellularLocation>
</comment>
<dbReference type="NCBIfam" id="TIGR02919">
    <property type="entry name" value="accessory Sec system glycosylation chaperone GtfB"/>
    <property type="match status" value="1"/>
</dbReference>
<proteinExistence type="inferred from homology"/>
<dbReference type="GO" id="GO:0031647">
    <property type="term" value="P:regulation of protein stability"/>
    <property type="evidence" value="ECO:0007669"/>
    <property type="project" value="UniProtKB-UniRule"/>
</dbReference>
<comment type="pathway">
    <text evidence="1 4">Protein modification; protein glycosylation.</text>
</comment>
<name>A0A7W3TZP2_9LACO</name>
<dbReference type="Proteomes" id="UP000544052">
    <property type="component" value="Unassembled WGS sequence"/>
</dbReference>
<dbReference type="InterPro" id="IPR014268">
    <property type="entry name" value="GtfB"/>
</dbReference>
<dbReference type="UniPathway" id="UPA00378"/>
<evidence type="ECO:0000256" key="3">
    <source>
        <dbReference type="ARBA" id="ARBA00023136"/>
    </source>
</evidence>
<comment type="similarity">
    <text evidence="4">Belongs to the GtfB family.</text>
</comment>
<comment type="function">
    <text evidence="4">Required for polymorphic O-glycosylation of the serine-rich repeat protein in this bacteria. A stabilizing protein that is part of the accessory SecA2/SecY2 system specifically required to export serine-rich repeat cell wall proteins usually encoded upstream in the same operon. The GtfA-GtfB complex adds GlcNAc from UDP-GlcNAc to the substrate protein, attaching the first sugar residue. Stabilizes the glycosylation activity of GtfA. Has no N-acetylglucosaminyl transferase activity on its own.</text>
</comment>
<gene>
    <name evidence="4 6" type="primary">gtfB</name>
    <name evidence="6" type="ORF">H5R63_05635</name>
    <name evidence="5" type="ORF">H5R64_08525</name>
</gene>
<dbReference type="GO" id="GO:0005886">
    <property type="term" value="C:plasma membrane"/>
    <property type="evidence" value="ECO:0007669"/>
    <property type="project" value="UniProtKB-SubCell"/>
</dbReference>
<evidence type="ECO:0000313" key="8">
    <source>
        <dbReference type="Proteomes" id="UP000544052"/>
    </source>
</evidence>
<dbReference type="EMBL" id="JACIUY010000057">
    <property type="protein sequence ID" value="MBB1086263.1"/>
    <property type="molecule type" value="Genomic_DNA"/>
</dbReference>
<keyword evidence="3 4" id="KW-0472">Membrane</keyword>
<reference evidence="7 8" key="1">
    <citation type="submission" date="2020-07" db="EMBL/GenBank/DDBJ databases">
        <title>Description of Limosilactobacillus balticus sp. nov., Limosilactobacillus agrestis sp. nov., Limosilactobacillus albertensis sp. nov., Limosilactobacillus rudii sp. nov., Limosilactobacillus fastidiosus sp. nov., five novel Limosilactobacillus species isolated from the vertebrate gastrointestinal tract, and proposal of 6 subspecies of Limosilactobacillus reuteri adapted to the gastrointestinal tract of specific vertebrate hosts.</title>
        <authorList>
            <person name="Li F."/>
            <person name="Cheng C."/>
            <person name="Zheng J."/>
            <person name="Quevedo R.M."/>
            <person name="Li J."/>
            <person name="Roos S."/>
            <person name="Gaenzle M.G."/>
            <person name="Walter J."/>
        </authorList>
    </citation>
    <scope>NUCLEOTIDE SEQUENCE [LARGE SCALE GENOMIC DNA]</scope>
    <source>
        <strain evidence="6 7">WF-MA3-C</strain>
        <strain evidence="5 8">WF-MO7-1</strain>
    </source>
</reference>
<evidence type="ECO:0000313" key="7">
    <source>
        <dbReference type="Proteomes" id="UP000518255"/>
    </source>
</evidence>
<evidence type="ECO:0000256" key="2">
    <source>
        <dbReference type="ARBA" id="ARBA00022475"/>
    </source>
</evidence>
<organism evidence="6 7">
    <name type="scientific">Limosilactobacillus fastidiosus</name>
    <dbReference type="NCBI Taxonomy" id="2759855"/>
    <lineage>
        <taxon>Bacteria</taxon>
        <taxon>Bacillati</taxon>
        <taxon>Bacillota</taxon>
        <taxon>Bacilli</taxon>
        <taxon>Lactobacillales</taxon>
        <taxon>Lactobacillaceae</taxon>
        <taxon>Limosilactobacillus</taxon>
    </lineage>
</organism>
<evidence type="ECO:0000313" key="5">
    <source>
        <dbReference type="EMBL" id="MBB1063800.1"/>
    </source>
</evidence>
<accession>A0A7W3TZP2</accession>
<evidence type="ECO:0000256" key="4">
    <source>
        <dbReference type="HAMAP-Rule" id="MF_01473"/>
    </source>
</evidence>